<proteinExistence type="inferred from homology"/>
<evidence type="ECO:0000256" key="2">
    <source>
        <dbReference type="ARBA" id="ARBA00023054"/>
    </source>
</evidence>
<dbReference type="SUPFAM" id="SSF57997">
    <property type="entry name" value="Tropomyosin"/>
    <property type="match status" value="1"/>
</dbReference>
<evidence type="ECO:0008006" key="6">
    <source>
        <dbReference type="Google" id="ProtNLM"/>
    </source>
</evidence>
<evidence type="ECO:0000256" key="3">
    <source>
        <dbReference type="SAM" id="Coils"/>
    </source>
</evidence>
<protein>
    <recommendedName>
        <fullName evidence="6">Tropomyosin</fullName>
    </recommendedName>
</protein>
<feature type="compositionally biased region" description="Low complexity" evidence="4">
    <location>
        <begin position="143"/>
        <end position="152"/>
    </location>
</feature>
<dbReference type="EMBL" id="OC316673">
    <property type="protein sequence ID" value="CAD7393217.1"/>
    <property type="molecule type" value="Genomic_DNA"/>
</dbReference>
<sequence>MDAIKKKMQAMKLEKDNAMDRALLCEQQARDANLRAEKAEEEARALQKKIQQIENDLDQTQEQLGAVNTKLEDKDKALQLVSTTLNFSVNLIVSLLSSHGGRPTARASPSQSGNSQDGSENVVTKLSSSMAEGNTPRRGRKITSPSTKSTSTVHAYENQQTSGISVDGQQSRQLPTVLPICNSRAVVERNRARRKKLSAERTDAIAKLDESSKNGARNEVSSPTVSLLSVSSSVPSETTNVPVAVPTTERSAGDGSSLSDQEDSPQDPDPEIEELSKLRCPSERTEVVAERETRIRRRKCADYPGFAFGNSIFGSDTLMKFNIIKNELQNIKTTQLKRQGTLLDVLKKKMRQTKEEMEKYKDECEEYHKRLQVEIMRREEVVGVRVCSYATIAAVAPQRPTAQMAAFRVYLGLTLLTLTSLHGTPHVSQIKRQSRSLDLVGRSCDAAVDYQIE</sequence>
<comment type="similarity">
    <text evidence="1">Belongs to the tropomyosin family.</text>
</comment>
<organism evidence="5">
    <name type="scientific">Timema cristinae</name>
    <name type="common">Walking stick</name>
    <dbReference type="NCBI Taxonomy" id="61476"/>
    <lineage>
        <taxon>Eukaryota</taxon>
        <taxon>Metazoa</taxon>
        <taxon>Ecdysozoa</taxon>
        <taxon>Arthropoda</taxon>
        <taxon>Hexapoda</taxon>
        <taxon>Insecta</taxon>
        <taxon>Pterygota</taxon>
        <taxon>Neoptera</taxon>
        <taxon>Polyneoptera</taxon>
        <taxon>Phasmatodea</taxon>
        <taxon>Timematodea</taxon>
        <taxon>Timematoidea</taxon>
        <taxon>Timematidae</taxon>
        <taxon>Timema</taxon>
    </lineage>
</organism>
<dbReference type="InterPro" id="IPR000533">
    <property type="entry name" value="Tropomyosin"/>
</dbReference>
<dbReference type="PANTHER" id="PTHR19269">
    <property type="entry name" value="TROPOMYOSIN"/>
    <property type="match status" value="1"/>
</dbReference>
<evidence type="ECO:0000256" key="1">
    <source>
        <dbReference type="ARBA" id="ARBA00009036"/>
    </source>
</evidence>
<feature type="compositionally biased region" description="Low complexity" evidence="4">
    <location>
        <begin position="230"/>
        <end position="243"/>
    </location>
</feature>
<keyword evidence="2 3" id="KW-0175">Coiled coil</keyword>
<reference evidence="5" key="1">
    <citation type="submission" date="2020-11" db="EMBL/GenBank/DDBJ databases">
        <authorList>
            <person name="Tran Van P."/>
        </authorList>
    </citation>
    <scope>NUCLEOTIDE SEQUENCE</scope>
</reference>
<feature type="region of interest" description="Disordered" evidence="4">
    <location>
        <begin position="230"/>
        <end position="282"/>
    </location>
</feature>
<accession>A0A7R9CBZ8</accession>
<dbReference type="Gene3D" id="1.20.5.340">
    <property type="match status" value="1"/>
</dbReference>
<dbReference type="AlphaFoldDB" id="A0A7R9CBZ8"/>
<gene>
    <name evidence="5" type="ORF">TCEB3V08_LOCUS1199</name>
</gene>
<feature type="compositionally biased region" description="Acidic residues" evidence="4">
    <location>
        <begin position="260"/>
        <end position="273"/>
    </location>
</feature>
<evidence type="ECO:0000256" key="4">
    <source>
        <dbReference type="SAM" id="MobiDB-lite"/>
    </source>
</evidence>
<dbReference type="FunFam" id="1.20.5.340:FF:000001">
    <property type="entry name" value="Tropomyosin alpha-1 chain isoform 2"/>
    <property type="match status" value="1"/>
</dbReference>
<dbReference type="Pfam" id="PF00261">
    <property type="entry name" value="Tropomyosin"/>
    <property type="match status" value="1"/>
</dbReference>
<feature type="coiled-coil region" evidence="3">
    <location>
        <begin position="336"/>
        <end position="370"/>
    </location>
</feature>
<feature type="region of interest" description="Disordered" evidence="4">
    <location>
        <begin position="99"/>
        <end position="155"/>
    </location>
</feature>
<evidence type="ECO:0000313" key="5">
    <source>
        <dbReference type="EMBL" id="CAD7393217.1"/>
    </source>
</evidence>
<feature type="compositionally biased region" description="Polar residues" evidence="4">
    <location>
        <begin position="107"/>
        <end position="132"/>
    </location>
</feature>
<feature type="coiled-coil region" evidence="3">
    <location>
        <begin position="1"/>
        <end position="70"/>
    </location>
</feature>
<name>A0A7R9CBZ8_TIMCR</name>